<dbReference type="GO" id="GO:0016763">
    <property type="term" value="F:pentosyltransferase activity"/>
    <property type="evidence" value="ECO:0007669"/>
    <property type="project" value="TreeGrafter"/>
</dbReference>
<name>A0A7V0T6T8_UNCW3</name>
<feature type="domain" description="Glycosyltransferase RgtA/B/C/D-like" evidence="10">
    <location>
        <begin position="73"/>
        <end position="235"/>
    </location>
</feature>
<organism evidence="11">
    <name type="scientific">candidate division WOR-3 bacterium</name>
    <dbReference type="NCBI Taxonomy" id="2052148"/>
    <lineage>
        <taxon>Bacteria</taxon>
        <taxon>Bacteria division WOR-3</taxon>
    </lineage>
</organism>
<evidence type="ECO:0000256" key="2">
    <source>
        <dbReference type="ARBA" id="ARBA00022475"/>
    </source>
</evidence>
<protein>
    <recommendedName>
        <fullName evidence="10">Glycosyltransferase RgtA/B/C/D-like domain-containing protein</fullName>
    </recommendedName>
</protein>
<evidence type="ECO:0000256" key="5">
    <source>
        <dbReference type="ARBA" id="ARBA00022692"/>
    </source>
</evidence>
<keyword evidence="7 9" id="KW-0472">Membrane</keyword>
<feature type="transmembrane region" description="Helical" evidence="9">
    <location>
        <begin position="411"/>
        <end position="430"/>
    </location>
</feature>
<feature type="transmembrane region" description="Helical" evidence="9">
    <location>
        <begin position="383"/>
        <end position="405"/>
    </location>
</feature>
<keyword evidence="6 9" id="KW-1133">Transmembrane helix</keyword>
<feature type="transmembrane region" description="Helical" evidence="9">
    <location>
        <begin position="122"/>
        <end position="141"/>
    </location>
</feature>
<keyword evidence="5 9" id="KW-0812">Transmembrane</keyword>
<feature type="region of interest" description="Disordered" evidence="8">
    <location>
        <begin position="461"/>
        <end position="492"/>
    </location>
</feature>
<keyword evidence="2" id="KW-1003">Cell membrane</keyword>
<dbReference type="Pfam" id="PF13231">
    <property type="entry name" value="PMT_2"/>
    <property type="match status" value="1"/>
</dbReference>
<dbReference type="GO" id="GO:0009103">
    <property type="term" value="P:lipopolysaccharide biosynthetic process"/>
    <property type="evidence" value="ECO:0007669"/>
    <property type="project" value="UniProtKB-ARBA"/>
</dbReference>
<dbReference type="InterPro" id="IPR038731">
    <property type="entry name" value="RgtA/B/C-like"/>
</dbReference>
<evidence type="ECO:0000313" key="11">
    <source>
        <dbReference type="EMBL" id="HDR00017.1"/>
    </source>
</evidence>
<comment type="subcellular location">
    <subcellularLocation>
        <location evidence="1">Cell membrane</location>
        <topology evidence="1">Multi-pass membrane protein</topology>
    </subcellularLocation>
</comment>
<evidence type="ECO:0000256" key="1">
    <source>
        <dbReference type="ARBA" id="ARBA00004651"/>
    </source>
</evidence>
<evidence type="ECO:0000256" key="9">
    <source>
        <dbReference type="SAM" id="Phobius"/>
    </source>
</evidence>
<dbReference type="AlphaFoldDB" id="A0A7V0T6T8"/>
<feature type="transmembrane region" description="Helical" evidence="9">
    <location>
        <begin position="86"/>
        <end position="110"/>
    </location>
</feature>
<feature type="transmembrane region" description="Helical" evidence="9">
    <location>
        <begin position="147"/>
        <end position="163"/>
    </location>
</feature>
<comment type="caution">
    <text evidence="11">The sequence shown here is derived from an EMBL/GenBank/DDBJ whole genome shotgun (WGS) entry which is preliminary data.</text>
</comment>
<keyword evidence="4" id="KW-0808">Transferase</keyword>
<evidence type="ECO:0000256" key="6">
    <source>
        <dbReference type="ARBA" id="ARBA00022989"/>
    </source>
</evidence>
<gene>
    <name evidence="11" type="ORF">ENN51_07035</name>
</gene>
<evidence type="ECO:0000256" key="7">
    <source>
        <dbReference type="ARBA" id="ARBA00023136"/>
    </source>
</evidence>
<feature type="transmembrane region" description="Helical" evidence="9">
    <location>
        <begin position="217"/>
        <end position="237"/>
    </location>
</feature>
<feature type="transmembrane region" description="Helical" evidence="9">
    <location>
        <begin position="175"/>
        <end position="197"/>
    </location>
</feature>
<dbReference type="GO" id="GO:0005886">
    <property type="term" value="C:plasma membrane"/>
    <property type="evidence" value="ECO:0007669"/>
    <property type="project" value="UniProtKB-SubCell"/>
</dbReference>
<evidence type="ECO:0000256" key="8">
    <source>
        <dbReference type="SAM" id="MobiDB-lite"/>
    </source>
</evidence>
<dbReference type="EMBL" id="DSBX01000261">
    <property type="protein sequence ID" value="HDR00017.1"/>
    <property type="molecule type" value="Genomic_DNA"/>
</dbReference>
<dbReference type="PANTHER" id="PTHR33908:SF11">
    <property type="entry name" value="MEMBRANE PROTEIN"/>
    <property type="match status" value="1"/>
</dbReference>
<keyword evidence="3" id="KW-0328">Glycosyltransferase</keyword>
<sequence>MISSRVRLWAALVLAAALQAALWFLPPGVGLRARMLEPVSDAQEYHALSVSLAERGAFERETMGAMRPEFFRTPGYPLLLAGLRRVFGSSLAAILGLQLLLSLLTVLVTFRLAREAGLSDRASSLAALLVAASPNLAFHATKVVTETTFTLLLAICLLLLARYRSMPQGRSRACVLALTGAGITAGLLALVRPIALYWPLVIAAWVGWRCLRARPRFAWLALVPVLAAGLTVAPWFARNHRLSGRVMFSTAAERNLFLYNAATVIASEQGITVAEARDLMQAEARQRFGELDSTDETGYWARLGVIGRERYLGRPTRAALVQVAGFTANFLVPIGASPLLSHAGTTGSDEPHVMQRALGLAARGRVGEAWQVVRRGRLEQVGAFFWIWFGLAALHVALLLALAAVGLRAGGAGWLVPAVLYFTLLTGPVGEARFRAPAEPALAVIAAVGLARTHRRRLTQAPMDAKEEEVVERSSGLSSTRIVSPDSPIGTA</sequence>
<evidence type="ECO:0000256" key="4">
    <source>
        <dbReference type="ARBA" id="ARBA00022679"/>
    </source>
</evidence>
<dbReference type="Proteomes" id="UP000885672">
    <property type="component" value="Unassembled WGS sequence"/>
</dbReference>
<reference evidence="11" key="1">
    <citation type="journal article" date="2020" name="mSystems">
        <title>Genome- and Community-Level Interaction Insights into Carbon Utilization and Element Cycling Functions of Hydrothermarchaeota in Hydrothermal Sediment.</title>
        <authorList>
            <person name="Zhou Z."/>
            <person name="Liu Y."/>
            <person name="Xu W."/>
            <person name="Pan J."/>
            <person name="Luo Z.H."/>
            <person name="Li M."/>
        </authorList>
    </citation>
    <scope>NUCLEOTIDE SEQUENCE [LARGE SCALE GENOMIC DNA]</scope>
    <source>
        <strain evidence="11">SpSt-1182</strain>
    </source>
</reference>
<dbReference type="PANTHER" id="PTHR33908">
    <property type="entry name" value="MANNOSYLTRANSFERASE YKCB-RELATED"/>
    <property type="match status" value="1"/>
</dbReference>
<proteinExistence type="predicted"/>
<evidence type="ECO:0000256" key="3">
    <source>
        <dbReference type="ARBA" id="ARBA00022676"/>
    </source>
</evidence>
<dbReference type="InterPro" id="IPR050297">
    <property type="entry name" value="LipidA_mod_glycosyltrf_83"/>
</dbReference>
<evidence type="ECO:0000259" key="10">
    <source>
        <dbReference type="Pfam" id="PF13231"/>
    </source>
</evidence>
<accession>A0A7V0T6T8</accession>